<evidence type="ECO:0000256" key="4">
    <source>
        <dbReference type="ARBA" id="ARBA00022525"/>
    </source>
</evidence>
<accession>A0ABQ2ZBQ5</accession>
<keyword evidence="4" id="KW-0964">Secreted</keyword>
<dbReference type="Pfam" id="PF03777">
    <property type="entry name" value="ChpA-C"/>
    <property type="match status" value="1"/>
</dbReference>
<dbReference type="PROSITE" id="PS00136">
    <property type="entry name" value="SUBTILASE_ASP"/>
    <property type="match status" value="1"/>
</dbReference>
<comment type="caution">
    <text evidence="10">The sequence shown here is derived from an EMBL/GenBank/DDBJ whole genome shotgun (WGS) entry which is preliminary data.</text>
</comment>
<evidence type="ECO:0000313" key="10">
    <source>
        <dbReference type="EMBL" id="GGY08096.1"/>
    </source>
</evidence>
<evidence type="ECO:0000256" key="3">
    <source>
        <dbReference type="ARBA" id="ARBA00022512"/>
    </source>
</evidence>
<gene>
    <name evidence="10" type="ORF">GCM10010324_63810</name>
</gene>
<evidence type="ECO:0000256" key="5">
    <source>
        <dbReference type="ARBA" id="ARBA00022729"/>
    </source>
</evidence>
<feature type="domain" description="Chaplin" evidence="9">
    <location>
        <begin position="52"/>
        <end position="86"/>
    </location>
</feature>
<keyword evidence="5" id="KW-0732">Signal</keyword>
<evidence type="ECO:0000256" key="1">
    <source>
        <dbReference type="ARBA" id="ARBA00004191"/>
    </source>
</evidence>
<evidence type="ECO:0000256" key="8">
    <source>
        <dbReference type="ARBA" id="ARBA00023087"/>
    </source>
</evidence>
<keyword evidence="3" id="KW-0134">Cell wall</keyword>
<keyword evidence="6" id="KW-0378">Hydrolase</keyword>
<dbReference type="Proteomes" id="UP000659223">
    <property type="component" value="Unassembled WGS sequence"/>
</dbReference>
<keyword evidence="11" id="KW-1185">Reference proteome</keyword>
<protein>
    <recommendedName>
        <fullName evidence="9">Chaplin domain-containing protein</fullName>
    </recommendedName>
</protein>
<name>A0ABQ2ZBQ5_9ACTN</name>
<keyword evidence="8" id="KW-0034">Amyloid</keyword>
<dbReference type="EMBL" id="BMUT01000019">
    <property type="protein sequence ID" value="GGY08096.1"/>
    <property type="molecule type" value="Genomic_DNA"/>
</dbReference>
<keyword evidence="7" id="KW-0130">Cell adhesion</keyword>
<evidence type="ECO:0000259" key="9">
    <source>
        <dbReference type="Pfam" id="PF03777"/>
    </source>
</evidence>
<evidence type="ECO:0000256" key="6">
    <source>
        <dbReference type="ARBA" id="ARBA00022801"/>
    </source>
</evidence>
<comment type="subcellular location">
    <subcellularLocation>
        <location evidence="1">Secreted</location>
        <location evidence="1">Cell wall</location>
    </subcellularLocation>
</comment>
<dbReference type="InterPro" id="IPR005528">
    <property type="entry name" value="ChpA-H"/>
</dbReference>
<comment type="similarity">
    <text evidence="2">Belongs to the peptidase S8 family.</text>
</comment>
<evidence type="ECO:0000256" key="7">
    <source>
        <dbReference type="ARBA" id="ARBA00022889"/>
    </source>
</evidence>
<sequence>MTDDANSGARVTALAPGLQLAAAIGTLLLTASPAVAGGVIVFDSPSTDNSCANAAGHTPGSTASSTGAAAGNVLEAPIVAPFNQCGGADLPALPLNDLGVGVVVSVLDDGLEWTHADI</sequence>
<evidence type="ECO:0000256" key="2">
    <source>
        <dbReference type="ARBA" id="ARBA00011073"/>
    </source>
</evidence>
<evidence type="ECO:0000313" key="11">
    <source>
        <dbReference type="Proteomes" id="UP000659223"/>
    </source>
</evidence>
<organism evidence="10 11">
    <name type="scientific">Streptomyces hiroshimensis</name>
    <dbReference type="NCBI Taxonomy" id="66424"/>
    <lineage>
        <taxon>Bacteria</taxon>
        <taxon>Bacillati</taxon>
        <taxon>Actinomycetota</taxon>
        <taxon>Actinomycetes</taxon>
        <taxon>Kitasatosporales</taxon>
        <taxon>Streptomycetaceae</taxon>
        <taxon>Streptomyces</taxon>
    </lineage>
</organism>
<reference evidence="11" key="1">
    <citation type="journal article" date="2019" name="Int. J. Syst. Evol. Microbiol.">
        <title>The Global Catalogue of Microorganisms (GCM) 10K type strain sequencing project: providing services to taxonomists for standard genome sequencing and annotation.</title>
        <authorList>
            <consortium name="The Broad Institute Genomics Platform"/>
            <consortium name="The Broad Institute Genome Sequencing Center for Infectious Disease"/>
            <person name="Wu L."/>
            <person name="Ma J."/>
        </authorList>
    </citation>
    <scope>NUCLEOTIDE SEQUENCE [LARGE SCALE GENOMIC DNA]</scope>
    <source>
        <strain evidence="11">JCM 4586</strain>
    </source>
</reference>
<dbReference type="InterPro" id="IPR023827">
    <property type="entry name" value="Peptidase_S8_Asp-AS"/>
</dbReference>
<proteinExistence type="inferred from homology"/>